<reference evidence="2 3" key="1">
    <citation type="submission" date="2015-08" db="EMBL/GenBank/DDBJ databases">
        <authorList>
            <person name="Babu N.S."/>
            <person name="Beckwith C.J."/>
            <person name="Beseler K.G."/>
            <person name="Brison A."/>
            <person name="Carone J.V."/>
            <person name="Caskin T.P."/>
            <person name="Diamond M."/>
            <person name="Durham M.E."/>
            <person name="Foxe J.M."/>
            <person name="Go M."/>
            <person name="Henderson B.A."/>
            <person name="Jones I.B."/>
            <person name="McGettigan J.A."/>
            <person name="Micheletti S.J."/>
            <person name="Nasrallah M.E."/>
            <person name="Ortiz D."/>
            <person name="Piller C.R."/>
            <person name="Privatt S.R."/>
            <person name="Schneider S.L."/>
            <person name="Sharp S."/>
            <person name="Smith T.C."/>
            <person name="Stanton J.D."/>
            <person name="Ullery H.E."/>
            <person name="Wilson R.J."/>
            <person name="Serrano M.G."/>
            <person name="Buck G."/>
            <person name="Lee V."/>
            <person name="Wang Y."/>
            <person name="Carvalho R."/>
            <person name="Voegtly L."/>
            <person name="Shi R."/>
            <person name="Duckworth R."/>
            <person name="Johnson A."/>
            <person name="Loviza R."/>
            <person name="Walstead R."/>
            <person name="Shah Z."/>
            <person name="Kiflezghi M."/>
            <person name="Wade K."/>
            <person name="Ball S.L."/>
            <person name="Bradley K.W."/>
            <person name="Asai D.J."/>
            <person name="Bowman C.A."/>
            <person name="Russell D.A."/>
            <person name="Pope W.H."/>
            <person name="Jacobs-Sera D."/>
            <person name="Hendrix R.W."/>
            <person name="Hatfull G.F."/>
        </authorList>
    </citation>
    <scope>NUCLEOTIDE SEQUENCE [LARGE SCALE GENOMIC DNA]</scope>
    <source>
        <strain evidence="2 3">DSM 27648</strain>
    </source>
</reference>
<dbReference type="Gene3D" id="3.90.25.10">
    <property type="entry name" value="UDP-galactose 4-epimerase, domain 1"/>
    <property type="match status" value="1"/>
</dbReference>
<dbReference type="PATRIC" id="fig|1391654.3.peg.10644"/>
<dbReference type="KEGG" id="llu:AKJ09_10504"/>
<dbReference type="InterPro" id="IPR016040">
    <property type="entry name" value="NAD(P)-bd_dom"/>
</dbReference>
<dbReference type="AlphaFoldDB" id="A0A0K1QDI9"/>
<dbReference type="OrthoDB" id="267890at2"/>
<gene>
    <name evidence="2" type="ORF">AKJ09_10504</name>
</gene>
<organism evidence="2 3">
    <name type="scientific">Labilithrix luteola</name>
    <dbReference type="NCBI Taxonomy" id="1391654"/>
    <lineage>
        <taxon>Bacteria</taxon>
        <taxon>Pseudomonadati</taxon>
        <taxon>Myxococcota</taxon>
        <taxon>Polyangia</taxon>
        <taxon>Polyangiales</taxon>
        <taxon>Labilitrichaceae</taxon>
        <taxon>Labilithrix</taxon>
    </lineage>
</organism>
<dbReference type="STRING" id="1391654.AKJ09_10504"/>
<accession>A0A0K1QDI9</accession>
<feature type="domain" description="NAD(P)-binding" evidence="1">
    <location>
        <begin position="6"/>
        <end position="137"/>
    </location>
</feature>
<dbReference type="Proteomes" id="UP000064967">
    <property type="component" value="Chromosome"/>
</dbReference>
<dbReference type="Pfam" id="PF13460">
    <property type="entry name" value="NAD_binding_10"/>
    <property type="match status" value="1"/>
</dbReference>
<sequence>MIGVIGATGNVGNGIVRKLVEAGEDVVAISRRGGQDTPRTRHVAADLARPEQLRDTLRGAQAVFLMVAGSGAGLDAHAIVSAIAESGARRIVLLSSIGTLSRPNAISHEPLRVLEAEVKRSGIGWTILQPGGFASNAMAWIAGVRAQRAVAAPFGDVGLPIVDPDDIASVAAVALRDERHAEALYTLTGPERITPREQARALGSAIGTPLDFLELSRGQAAEAWRAFMPETVVETTLDALGTPNDIERRVSPDMERVLGRPAQPFSAWAERNANVFR</sequence>
<dbReference type="SUPFAM" id="SSF51735">
    <property type="entry name" value="NAD(P)-binding Rossmann-fold domains"/>
    <property type="match status" value="1"/>
</dbReference>
<dbReference type="RefSeq" id="WP_146654544.1">
    <property type="nucleotide sequence ID" value="NZ_CP012333.1"/>
</dbReference>
<evidence type="ECO:0000259" key="1">
    <source>
        <dbReference type="Pfam" id="PF13460"/>
    </source>
</evidence>
<keyword evidence="3" id="KW-1185">Reference proteome</keyword>
<evidence type="ECO:0000313" key="2">
    <source>
        <dbReference type="EMBL" id="AKV03841.1"/>
    </source>
</evidence>
<dbReference type="PANTHER" id="PTHR43162:SF1">
    <property type="entry name" value="PRESTALK A DIFFERENTIATION PROTEIN A"/>
    <property type="match status" value="1"/>
</dbReference>
<dbReference type="EMBL" id="CP012333">
    <property type="protein sequence ID" value="AKV03841.1"/>
    <property type="molecule type" value="Genomic_DNA"/>
</dbReference>
<dbReference type="InterPro" id="IPR051604">
    <property type="entry name" value="Ergot_Alk_Oxidoreductase"/>
</dbReference>
<name>A0A0K1QDI9_9BACT</name>
<dbReference type="Gene3D" id="3.40.50.720">
    <property type="entry name" value="NAD(P)-binding Rossmann-like Domain"/>
    <property type="match status" value="1"/>
</dbReference>
<dbReference type="PANTHER" id="PTHR43162">
    <property type="match status" value="1"/>
</dbReference>
<protein>
    <submittedName>
        <fullName evidence="2">Oxidoreductase</fullName>
    </submittedName>
</protein>
<proteinExistence type="predicted"/>
<evidence type="ECO:0000313" key="3">
    <source>
        <dbReference type="Proteomes" id="UP000064967"/>
    </source>
</evidence>
<dbReference type="InterPro" id="IPR036291">
    <property type="entry name" value="NAD(P)-bd_dom_sf"/>
</dbReference>